<dbReference type="SUPFAM" id="SSF55804">
    <property type="entry name" value="Phoshotransferase/anion transport protein"/>
    <property type="match status" value="1"/>
</dbReference>
<feature type="transmembrane region" description="Helical" evidence="2">
    <location>
        <begin position="117"/>
        <end position="134"/>
    </location>
</feature>
<feature type="transmembrane region" description="Helical" evidence="2">
    <location>
        <begin position="636"/>
        <end position="654"/>
    </location>
</feature>
<dbReference type="Gene3D" id="3.40.930.10">
    <property type="entry name" value="Mannitol-specific EII, Chain A"/>
    <property type="match status" value="1"/>
</dbReference>
<accession>A0A9D1WEJ4</accession>
<dbReference type="PROSITE" id="PS51094">
    <property type="entry name" value="PTS_EIIA_TYPE_2"/>
    <property type="match status" value="1"/>
</dbReference>
<feature type="domain" description="PTS EIIA type-2" evidence="3">
    <location>
        <begin position="781"/>
        <end position="924"/>
    </location>
</feature>
<gene>
    <name evidence="4" type="ORF">H9850_09145</name>
</gene>
<evidence type="ECO:0000313" key="4">
    <source>
        <dbReference type="EMBL" id="HIX57618.1"/>
    </source>
</evidence>
<feature type="region of interest" description="Disordered" evidence="1">
    <location>
        <begin position="373"/>
        <end position="443"/>
    </location>
</feature>
<dbReference type="Pfam" id="PF00359">
    <property type="entry name" value="PTS_EIIA_2"/>
    <property type="match status" value="1"/>
</dbReference>
<dbReference type="InterPro" id="IPR051541">
    <property type="entry name" value="PTS_SugarTrans_NitroReg"/>
</dbReference>
<reference evidence="4" key="1">
    <citation type="journal article" date="2021" name="PeerJ">
        <title>Extensive microbial diversity within the chicken gut microbiome revealed by metagenomics and culture.</title>
        <authorList>
            <person name="Gilroy R."/>
            <person name="Ravi A."/>
            <person name="Getino M."/>
            <person name="Pursley I."/>
            <person name="Horton D.L."/>
            <person name="Alikhan N.F."/>
            <person name="Baker D."/>
            <person name="Gharbi K."/>
            <person name="Hall N."/>
            <person name="Watson M."/>
            <person name="Adriaenssens E.M."/>
            <person name="Foster-Nyarko E."/>
            <person name="Jarju S."/>
            <person name="Secka A."/>
            <person name="Antonio M."/>
            <person name="Oren A."/>
            <person name="Chaudhuri R.R."/>
            <person name="La Ragione R."/>
            <person name="Hildebrand F."/>
            <person name="Pallen M.J."/>
        </authorList>
    </citation>
    <scope>NUCLEOTIDE SEQUENCE</scope>
    <source>
        <strain evidence="4">USASDec5-558</strain>
    </source>
</reference>
<dbReference type="GO" id="GO:0030295">
    <property type="term" value="F:protein kinase activator activity"/>
    <property type="evidence" value="ECO:0007669"/>
    <property type="project" value="TreeGrafter"/>
</dbReference>
<feature type="transmembrane region" description="Helical" evidence="2">
    <location>
        <begin position="192"/>
        <end position="215"/>
    </location>
</feature>
<feature type="transmembrane region" description="Helical" evidence="2">
    <location>
        <begin position="20"/>
        <end position="43"/>
    </location>
</feature>
<keyword evidence="2" id="KW-0812">Transmembrane</keyword>
<dbReference type="EMBL" id="DXEV01000180">
    <property type="protein sequence ID" value="HIX57618.1"/>
    <property type="molecule type" value="Genomic_DNA"/>
</dbReference>
<dbReference type="Pfam" id="PF13347">
    <property type="entry name" value="MFS_2"/>
    <property type="match status" value="2"/>
</dbReference>
<reference evidence="4" key="2">
    <citation type="submission" date="2021-04" db="EMBL/GenBank/DDBJ databases">
        <authorList>
            <person name="Gilroy R."/>
        </authorList>
    </citation>
    <scope>NUCLEOTIDE SEQUENCE</scope>
    <source>
        <strain evidence="4">USASDec5-558</strain>
    </source>
</reference>
<dbReference type="InterPro" id="IPR036259">
    <property type="entry name" value="MFS_trans_sf"/>
</dbReference>
<sequence length="930" mass="101800">MKGFNKDAAATVDLRDKIAYAVGSLGKEVVFGVFSSCLFLYCIQELSLDATFLGVLYLTNIVIGIVLAPIFGVLLDNTCTRFGKYKPWVVGSTILNLIALAVFFFLPQFGTDIGERIIYISAIYTLWALSFLMLDTPGWAMLSIFNTNNITRDVMSQVPNFNHHLGNQLFILATLPLLDNLPVFFTVNTDTYTTVIISCGFLLLFSQTIFVLMLHPSYNQSCPRRAAAQRAAEAKAKAMASATVTTALASATASARAAIASTRTIVGAGAAVGATAGTVGAAEAAIAKVTTNQTQPQTAASSAVASLAQAEEQANASHVQAMERETQEAARRQQEIDFMAATSVVSLDDGTGNNMIRSISKFLAPVRKFIEGNPNHKSTPNLGSVPLPQHQNSNYQYPYNNHNADFSVAATSNQPNESSSRGYESYAALPSSTSYGNAPSSNPWNQSQWAKGNMFSSAPLGQNGLSATMYQNFNAVPAELLYSQQLNREQQNQGLTRTKNPASQAQNTANSLVSTALAIHTSSANQRLLNLRSTVQVLTKNDQLLVVFLSTILLYTIYGLIMGGYFSLFIEKQQLFSPSIYAIMVTGLLTHLGAISSFELLVRRTSRSAVFNISLLLMLLGFILILFVQNSNNNELFLPILVVSYILSSAGIGFSKVAITSMTIDTVDYGEFKLSVRTDGLIFALRNVAHNLGELIVFFYYSSAVFVIFSQVPRTFGLSFNLNLAVILVIILLILCGLIYMHLYKLNGAFYRNVLNNLQFLKQNQHWHSHNPTTNRFMLRYALDESAMIIKLKAKNVDELMQAMVQKLSEVNAITSEHDYMVDLQKRLRQGACGIAEGIALPHAKSSAVRRATVVVATLDTPMDLGALDDRKCDLIFLLASPDDGFTHLNLLGRLSLLLNEPNFADKLRTSGSPTELFERLVQCEKHLVR</sequence>
<feature type="transmembrane region" description="Helical" evidence="2">
    <location>
        <begin position="724"/>
        <end position="743"/>
    </location>
</feature>
<feature type="transmembrane region" description="Helical" evidence="2">
    <location>
        <begin position="692"/>
        <end position="712"/>
    </location>
</feature>
<dbReference type="AlphaFoldDB" id="A0A9D1WEJ4"/>
<dbReference type="PANTHER" id="PTHR47738">
    <property type="entry name" value="PTS SYSTEM FRUCTOSE-LIKE EIIA COMPONENT-RELATED"/>
    <property type="match status" value="1"/>
</dbReference>
<keyword evidence="2" id="KW-0472">Membrane</keyword>
<dbReference type="InterPro" id="IPR002178">
    <property type="entry name" value="PTS_EIIA_type-2_dom"/>
</dbReference>
<evidence type="ECO:0000256" key="1">
    <source>
        <dbReference type="SAM" id="MobiDB-lite"/>
    </source>
</evidence>
<organism evidence="4 5">
    <name type="scientific">Candidatus Anaerobiospirillum pullistercoris</name>
    <dbReference type="NCBI Taxonomy" id="2838452"/>
    <lineage>
        <taxon>Bacteria</taxon>
        <taxon>Pseudomonadati</taxon>
        <taxon>Pseudomonadota</taxon>
        <taxon>Gammaproteobacteria</taxon>
        <taxon>Aeromonadales</taxon>
        <taxon>Succinivibrionaceae</taxon>
        <taxon>Anaerobiospirillum</taxon>
    </lineage>
</organism>
<protein>
    <submittedName>
        <fullName evidence="4">MFS transporter</fullName>
    </submittedName>
</protein>
<evidence type="ECO:0000313" key="5">
    <source>
        <dbReference type="Proteomes" id="UP000886829"/>
    </source>
</evidence>
<evidence type="ECO:0000256" key="2">
    <source>
        <dbReference type="SAM" id="Phobius"/>
    </source>
</evidence>
<dbReference type="PANTHER" id="PTHR47738:SF1">
    <property type="entry name" value="NITROGEN REGULATORY PROTEIN"/>
    <property type="match status" value="1"/>
</dbReference>
<feature type="transmembrane region" description="Helical" evidence="2">
    <location>
        <begin position="609"/>
        <end position="630"/>
    </location>
</feature>
<proteinExistence type="predicted"/>
<feature type="transmembrane region" description="Helical" evidence="2">
    <location>
        <begin position="87"/>
        <end position="105"/>
    </location>
</feature>
<feature type="compositionally biased region" description="Polar residues" evidence="1">
    <location>
        <begin position="389"/>
        <end position="422"/>
    </location>
</feature>
<dbReference type="CDD" id="cd00211">
    <property type="entry name" value="PTS_IIA_fru"/>
    <property type="match status" value="1"/>
</dbReference>
<dbReference type="SUPFAM" id="SSF103473">
    <property type="entry name" value="MFS general substrate transporter"/>
    <property type="match status" value="1"/>
</dbReference>
<feature type="transmembrane region" description="Helical" evidence="2">
    <location>
        <begin position="55"/>
        <end position="75"/>
    </location>
</feature>
<dbReference type="Proteomes" id="UP000886829">
    <property type="component" value="Unassembled WGS sequence"/>
</dbReference>
<name>A0A9D1WEJ4_9GAMM</name>
<feature type="transmembrane region" description="Helical" evidence="2">
    <location>
        <begin position="580"/>
        <end position="602"/>
    </location>
</feature>
<feature type="transmembrane region" description="Helical" evidence="2">
    <location>
        <begin position="544"/>
        <end position="568"/>
    </location>
</feature>
<evidence type="ECO:0000259" key="3">
    <source>
        <dbReference type="PROSITE" id="PS51094"/>
    </source>
</evidence>
<dbReference type="InterPro" id="IPR016152">
    <property type="entry name" value="PTrfase/Anion_transptr"/>
</dbReference>
<keyword evidence="2" id="KW-1133">Transmembrane helix</keyword>
<comment type="caution">
    <text evidence="4">The sequence shown here is derived from an EMBL/GenBank/DDBJ whole genome shotgun (WGS) entry which is preliminary data.</text>
</comment>
<feature type="compositionally biased region" description="Polar residues" evidence="1">
    <location>
        <begin position="430"/>
        <end position="443"/>
    </location>
</feature>